<dbReference type="AlphaFoldDB" id="A0A9P9BK82"/>
<dbReference type="GeneID" id="70184770"/>
<evidence type="ECO:0000256" key="1">
    <source>
        <dbReference type="ARBA" id="ARBA00004167"/>
    </source>
</evidence>
<proteinExistence type="predicted"/>
<evidence type="ECO:0008006" key="9">
    <source>
        <dbReference type="Google" id="ProtNLM"/>
    </source>
</evidence>
<feature type="region of interest" description="Disordered" evidence="5">
    <location>
        <begin position="230"/>
        <end position="368"/>
    </location>
</feature>
<evidence type="ECO:0000313" key="8">
    <source>
        <dbReference type="Proteomes" id="UP000756346"/>
    </source>
</evidence>
<evidence type="ECO:0000256" key="6">
    <source>
        <dbReference type="SAM" id="Phobius"/>
    </source>
</evidence>
<keyword evidence="8" id="KW-1185">Reference proteome</keyword>
<evidence type="ECO:0000256" key="3">
    <source>
        <dbReference type="ARBA" id="ARBA00022989"/>
    </source>
</evidence>
<organism evidence="7 8">
    <name type="scientific">Microdochium trichocladiopsis</name>
    <dbReference type="NCBI Taxonomy" id="1682393"/>
    <lineage>
        <taxon>Eukaryota</taxon>
        <taxon>Fungi</taxon>
        <taxon>Dikarya</taxon>
        <taxon>Ascomycota</taxon>
        <taxon>Pezizomycotina</taxon>
        <taxon>Sordariomycetes</taxon>
        <taxon>Xylariomycetidae</taxon>
        <taxon>Xylariales</taxon>
        <taxon>Microdochiaceae</taxon>
        <taxon>Microdochium</taxon>
    </lineage>
</organism>
<dbReference type="InterPro" id="IPR051694">
    <property type="entry name" value="Immunoregulatory_rcpt-like"/>
</dbReference>
<evidence type="ECO:0000313" key="7">
    <source>
        <dbReference type="EMBL" id="KAH7020939.1"/>
    </source>
</evidence>
<keyword evidence="3 6" id="KW-1133">Transmembrane helix</keyword>
<sequence length="368" mass="39119">MDVAWTALADCRNTAINQTWRVPSTFVDQQGGGGGDGRGGNVFSLVVVNMTSPDAPQTTTGAAFTINPASTAPVLTSSSSSSTPQQTSTGSSNGPTLAAENPSPSSTALSTSQSTSPSSADQQGLTSGVKAGIAMGALAGATVLLFGLVFLWRRRQRRHRHHQKHANDLERDGPPPVEVEAVMPTELDAHSGTCHRSLDLSPATSSTSSCCGAGSEQKLAILEVLHDQYRHHQHQYQHQGQQEGQHDHHDHHRREEQSSMSSNTGLGISLNTDPAFSQDQHTHHPHPAAPPPLQNGPLTSNETSDGGSSIRPRYPSGPVELPGHIPHQEMPAPGIYGSDTTPEEGDSDNDITGSQWRRNTGRYRETDG</sequence>
<evidence type="ECO:0000256" key="2">
    <source>
        <dbReference type="ARBA" id="ARBA00022692"/>
    </source>
</evidence>
<keyword evidence="2 6" id="KW-0812">Transmembrane</keyword>
<dbReference type="Proteomes" id="UP000756346">
    <property type="component" value="Unassembled WGS sequence"/>
</dbReference>
<name>A0A9P9BK82_9PEZI</name>
<accession>A0A9P9BK82</accession>
<feature type="compositionally biased region" description="Low complexity" evidence="5">
    <location>
        <begin position="76"/>
        <end position="92"/>
    </location>
</feature>
<keyword evidence="4 6" id="KW-0472">Membrane</keyword>
<dbReference type="GO" id="GO:0071944">
    <property type="term" value="C:cell periphery"/>
    <property type="evidence" value="ECO:0007669"/>
    <property type="project" value="UniProtKB-ARBA"/>
</dbReference>
<feature type="compositionally biased region" description="Polar residues" evidence="5">
    <location>
        <begin position="296"/>
        <end position="307"/>
    </location>
</feature>
<feature type="compositionally biased region" description="Polar residues" evidence="5">
    <location>
        <begin position="258"/>
        <end position="279"/>
    </location>
</feature>
<reference evidence="7" key="1">
    <citation type="journal article" date="2021" name="Nat. Commun.">
        <title>Genetic determinants of endophytism in the Arabidopsis root mycobiome.</title>
        <authorList>
            <person name="Mesny F."/>
            <person name="Miyauchi S."/>
            <person name="Thiergart T."/>
            <person name="Pickel B."/>
            <person name="Atanasova L."/>
            <person name="Karlsson M."/>
            <person name="Huettel B."/>
            <person name="Barry K.W."/>
            <person name="Haridas S."/>
            <person name="Chen C."/>
            <person name="Bauer D."/>
            <person name="Andreopoulos W."/>
            <person name="Pangilinan J."/>
            <person name="LaButti K."/>
            <person name="Riley R."/>
            <person name="Lipzen A."/>
            <person name="Clum A."/>
            <person name="Drula E."/>
            <person name="Henrissat B."/>
            <person name="Kohler A."/>
            <person name="Grigoriev I.V."/>
            <person name="Martin F.M."/>
            <person name="Hacquard S."/>
        </authorList>
    </citation>
    <scope>NUCLEOTIDE SEQUENCE</scope>
    <source>
        <strain evidence="7">MPI-CAGE-CH-0230</strain>
    </source>
</reference>
<dbReference type="RefSeq" id="XP_046007140.1">
    <property type="nucleotide sequence ID" value="XM_046155224.1"/>
</dbReference>
<comment type="subcellular location">
    <subcellularLocation>
        <location evidence="1">Membrane</location>
        <topology evidence="1">Single-pass membrane protein</topology>
    </subcellularLocation>
</comment>
<feature type="transmembrane region" description="Helical" evidence="6">
    <location>
        <begin position="131"/>
        <end position="152"/>
    </location>
</feature>
<feature type="compositionally biased region" description="Low complexity" evidence="5">
    <location>
        <begin position="102"/>
        <end position="119"/>
    </location>
</feature>
<protein>
    <recommendedName>
        <fullName evidence="9">Mid2 domain-containing protein</fullName>
    </recommendedName>
</protein>
<dbReference type="OrthoDB" id="4751990at2759"/>
<dbReference type="GO" id="GO:0016020">
    <property type="term" value="C:membrane"/>
    <property type="evidence" value="ECO:0007669"/>
    <property type="project" value="UniProtKB-SubCell"/>
</dbReference>
<feature type="compositionally biased region" description="Basic and acidic residues" evidence="5">
    <location>
        <begin position="244"/>
        <end position="257"/>
    </location>
</feature>
<evidence type="ECO:0000256" key="5">
    <source>
        <dbReference type="SAM" id="MobiDB-lite"/>
    </source>
</evidence>
<evidence type="ECO:0000256" key="4">
    <source>
        <dbReference type="ARBA" id="ARBA00023136"/>
    </source>
</evidence>
<gene>
    <name evidence="7" type="ORF">B0I36DRAFT_333472</name>
</gene>
<feature type="region of interest" description="Disordered" evidence="5">
    <location>
        <begin position="73"/>
        <end position="124"/>
    </location>
</feature>
<comment type="caution">
    <text evidence="7">The sequence shown here is derived from an EMBL/GenBank/DDBJ whole genome shotgun (WGS) entry which is preliminary data.</text>
</comment>
<dbReference type="EMBL" id="JAGTJQ010000010">
    <property type="protein sequence ID" value="KAH7020939.1"/>
    <property type="molecule type" value="Genomic_DNA"/>
</dbReference>
<dbReference type="PANTHER" id="PTHR15549">
    <property type="entry name" value="PAIRED IMMUNOGLOBULIN-LIKE TYPE 2 RECEPTOR"/>
    <property type="match status" value="1"/>
</dbReference>